<keyword evidence="2" id="KW-1185">Reference proteome</keyword>
<dbReference type="AlphaFoldDB" id="A0ABD6A6X1"/>
<gene>
    <name evidence="1" type="ORF">ACFQPE_04855</name>
</gene>
<organism evidence="1 2">
    <name type="scientific">Halomarina halobia</name>
    <dbReference type="NCBI Taxonomy" id="3033386"/>
    <lineage>
        <taxon>Archaea</taxon>
        <taxon>Methanobacteriati</taxon>
        <taxon>Methanobacteriota</taxon>
        <taxon>Stenosarchaea group</taxon>
        <taxon>Halobacteria</taxon>
        <taxon>Halobacteriales</taxon>
        <taxon>Natronomonadaceae</taxon>
        <taxon>Halomarina</taxon>
    </lineage>
</organism>
<reference evidence="1 2" key="1">
    <citation type="journal article" date="2019" name="Int. J. Syst. Evol. Microbiol.">
        <title>The Global Catalogue of Microorganisms (GCM) 10K type strain sequencing project: providing services to taxonomists for standard genome sequencing and annotation.</title>
        <authorList>
            <consortium name="The Broad Institute Genomics Platform"/>
            <consortium name="The Broad Institute Genome Sequencing Center for Infectious Disease"/>
            <person name="Wu L."/>
            <person name="Ma J."/>
        </authorList>
    </citation>
    <scope>NUCLEOTIDE SEQUENCE [LARGE SCALE GENOMIC DNA]</scope>
    <source>
        <strain evidence="1 2">PSR21</strain>
    </source>
</reference>
<dbReference type="GeneID" id="79315107"/>
<protein>
    <submittedName>
        <fullName evidence="1">UPF0175 family protein</fullName>
    </submittedName>
</protein>
<dbReference type="EMBL" id="JBHTBF010000001">
    <property type="protein sequence ID" value="MFC7316125.1"/>
    <property type="molecule type" value="Genomic_DNA"/>
</dbReference>
<proteinExistence type="predicted"/>
<dbReference type="Proteomes" id="UP001596547">
    <property type="component" value="Unassembled WGS sequence"/>
</dbReference>
<dbReference type="Pfam" id="PF24001">
    <property type="entry name" value="DUF7317"/>
    <property type="match status" value="1"/>
</dbReference>
<name>A0ABD6A6X1_9EURY</name>
<dbReference type="InterPro" id="IPR055741">
    <property type="entry name" value="DUF7317"/>
</dbReference>
<comment type="caution">
    <text evidence="1">The sequence shown here is derived from an EMBL/GenBank/DDBJ whole genome shotgun (WGS) entry which is preliminary data.</text>
</comment>
<evidence type="ECO:0000313" key="1">
    <source>
        <dbReference type="EMBL" id="MFC7316125.1"/>
    </source>
</evidence>
<dbReference type="RefSeq" id="WP_276305522.1">
    <property type="nucleotide sequence ID" value="NZ_CP119992.1"/>
</dbReference>
<sequence>MRTHAVGTAIALYETGDITLEQAANYAGVTPGRMAESLRARGVEIRQYAERPAAAGAPLAVR</sequence>
<evidence type="ECO:0000313" key="2">
    <source>
        <dbReference type="Proteomes" id="UP001596547"/>
    </source>
</evidence>
<accession>A0ABD6A6X1</accession>